<reference evidence="1" key="1">
    <citation type="submission" date="2019-11" db="EMBL/GenBank/DDBJ databases">
        <title>Microbial mats filling the niche in hypersaline microbial mats.</title>
        <authorList>
            <person name="Wong H.L."/>
            <person name="Macleod F.I."/>
            <person name="White R.A. III"/>
            <person name="Burns B.P."/>
        </authorList>
    </citation>
    <scope>NUCLEOTIDE SEQUENCE</scope>
    <source>
        <strain evidence="1">Rbin_158</strain>
    </source>
</reference>
<dbReference type="Pfam" id="PF12640">
    <property type="entry name" value="UPF0489"/>
    <property type="match status" value="1"/>
</dbReference>
<evidence type="ECO:0000313" key="2">
    <source>
        <dbReference type="Proteomes" id="UP000649604"/>
    </source>
</evidence>
<dbReference type="EMBL" id="WJJP01000710">
    <property type="protein sequence ID" value="MBD3327230.1"/>
    <property type="molecule type" value="Genomic_DNA"/>
</dbReference>
<dbReference type="InterPro" id="IPR024131">
    <property type="entry name" value="UPF0489"/>
</dbReference>
<accession>A0A9D5K075</accession>
<dbReference type="Proteomes" id="UP000649604">
    <property type="component" value="Unassembled WGS sequence"/>
</dbReference>
<dbReference type="PANTHER" id="PTHR13225">
    <property type="entry name" value="MISEXPRESSION SUPPRESSOR OF RAS 6"/>
    <property type="match status" value="1"/>
</dbReference>
<proteinExistence type="predicted"/>
<protein>
    <submittedName>
        <fullName evidence="1">Uncharacterized protein</fullName>
    </submittedName>
</protein>
<name>A0A9D5K075_9BACT</name>
<dbReference type="AlphaFoldDB" id="A0A9D5K075"/>
<evidence type="ECO:0000313" key="1">
    <source>
        <dbReference type="EMBL" id="MBD3327230.1"/>
    </source>
</evidence>
<comment type="caution">
    <text evidence="1">The sequence shown here is derived from an EMBL/GenBank/DDBJ whole genome shotgun (WGS) entry which is preliminary data.</text>
</comment>
<organism evidence="1 2">
    <name type="scientific">candidate division KSB3 bacterium</name>
    <dbReference type="NCBI Taxonomy" id="2044937"/>
    <lineage>
        <taxon>Bacteria</taxon>
        <taxon>candidate division KSB3</taxon>
    </lineage>
</organism>
<dbReference type="PANTHER" id="PTHR13225:SF3">
    <property type="entry name" value="UPF0489 PROTEIN C5ORF22"/>
    <property type="match status" value="1"/>
</dbReference>
<gene>
    <name evidence="1" type="ORF">GF339_21770</name>
</gene>
<sequence>MTPVFIIEEHHEAFCVWQHAIAAQMLPAQGNTLLHVDEHSDMNLPTLSASLQDVGAEVGETLAFVQQNLGISEFILPAVYQGVFNHVYWMRRTHAASATERTLNVLSYQGQGRRLIVTQNVLQAGLVNPDRKVATFRHISPDTAMRLPEPVVLDIDLDYFYCDYATGETFEVQITEQEYRAFCDNPYHRLRMTSGGKLRAEARNGDYYYIYRPGMIQDTPEFDAGEVRQRIEQFTTWLREQQVRPALIDMCRSRHSGYTPSDHWQWIEEYVLTKLEEQWPVSVTYLPELLAERGRR</sequence>